<organism evidence="1 2">
    <name type="scientific">Danio rerio</name>
    <name type="common">Zebrafish</name>
    <name type="synonym">Brachydanio rerio</name>
    <dbReference type="NCBI Taxonomy" id="7955"/>
    <lineage>
        <taxon>Eukaryota</taxon>
        <taxon>Metazoa</taxon>
        <taxon>Chordata</taxon>
        <taxon>Craniata</taxon>
        <taxon>Vertebrata</taxon>
        <taxon>Euteleostomi</taxon>
        <taxon>Actinopterygii</taxon>
        <taxon>Neopterygii</taxon>
        <taxon>Teleostei</taxon>
        <taxon>Ostariophysi</taxon>
        <taxon>Cypriniformes</taxon>
        <taxon>Danionidae</taxon>
        <taxon>Danioninae</taxon>
        <taxon>Danio</taxon>
    </lineage>
</organism>
<dbReference type="RefSeq" id="XP_073790310.1">
    <property type="nucleotide sequence ID" value="XM_073934209.1"/>
</dbReference>
<reference evidence="2" key="1">
    <citation type="submission" date="2025-08" db="UniProtKB">
        <authorList>
            <consortium name="RefSeq"/>
        </authorList>
    </citation>
    <scope>IDENTIFICATION</scope>
    <source>
        <strain evidence="2">Tuebingen</strain>
        <tissue evidence="2">Fibroblasts and whole tissue</tissue>
    </source>
</reference>
<sequence>MNMSALQAVASACPTLHRYRKFPVQYLAKTTGGRQRSRSSGNAPGMQKHVKFTENISDKNRLYHKRSSLPSRLSGLNVQDGKGNPVFGHKTQRPATAHVPEQDQTTKTIHIQKTMTAAPFLQHPILTPGQKRFLYRMEEAYSTEHMRQLICQHYMNVLHRCIKTVPEVNTNLQVKVQTSTCVPEIEHMENLESTSTIKTKGIGKKSKEKKTILPKIINHQRRSSEFVKSKTVQSNKRRATIPNHTTLRGSRTLDADFEWKATEMDSYLACHMSGLSFNELSDEDEDFLL</sequence>
<protein>
    <submittedName>
        <fullName evidence="2">Protein FAM216A isoform X1</fullName>
    </submittedName>
</protein>
<evidence type="ECO:0000313" key="2">
    <source>
        <dbReference type="RefSeq" id="XP_073790310.1"/>
    </source>
</evidence>
<gene>
    <name evidence="2" type="primary">fam216a</name>
</gene>
<accession>A0AC58I7T5</accession>
<proteinExistence type="predicted"/>
<name>A0AC58I7T5_DANRE</name>
<keyword evidence="1" id="KW-1185">Reference proteome</keyword>
<dbReference type="Proteomes" id="UP000000437">
    <property type="component" value="Chromosome 21"/>
</dbReference>
<evidence type="ECO:0000313" key="1">
    <source>
        <dbReference type="Proteomes" id="UP000000437"/>
    </source>
</evidence>